<evidence type="ECO:0000256" key="4">
    <source>
        <dbReference type="ARBA" id="ARBA00022989"/>
    </source>
</evidence>
<evidence type="ECO:0000256" key="1">
    <source>
        <dbReference type="ARBA" id="ARBA00004651"/>
    </source>
</evidence>
<reference evidence="9 10" key="1">
    <citation type="submission" date="2020-08" db="EMBL/GenBank/DDBJ databases">
        <title>Description of novel Flavobacterium F-408 isolate.</title>
        <authorList>
            <person name="Saticioglu I.B."/>
            <person name="Duman M."/>
            <person name="Altun S."/>
        </authorList>
    </citation>
    <scope>NUCLEOTIDE SEQUENCE [LARGE SCALE GENOMIC DNA]</scope>
    <source>
        <strain evidence="9 10">F-408</strain>
    </source>
</reference>
<feature type="coiled-coil region" evidence="6">
    <location>
        <begin position="257"/>
        <end position="284"/>
    </location>
</feature>
<proteinExistence type="predicted"/>
<comment type="subcellular location">
    <subcellularLocation>
        <location evidence="1">Cell membrane</location>
        <topology evidence="1">Multi-pass membrane protein</topology>
    </subcellularLocation>
</comment>
<evidence type="ECO:0000256" key="3">
    <source>
        <dbReference type="ARBA" id="ARBA00022692"/>
    </source>
</evidence>
<dbReference type="InterPro" id="IPR050445">
    <property type="entry name" value="Bact_polysacc_biosynth/exp"/>
</dbReference>
<sequence length="718" mass="82604">MNENLRVLKPFLRGLPFIIVTVILSVIGAKKYLSYTTPMYESTAKLKLADIQEGVSNANLFKDFDVFATANKIATEIEVLKSTELIEKTITELPFHTEIFRKGEVRTVELFNNSPILIESTFNSDYYYNKKIEVVVLSKKKFTLNIPNESSINGEFGKPIILTNGQLIISLNEKYLATKKNATIVDAYEIEFLSKQQVMAKIYKNLDIVPVDKDVPVIRINLKSNIPEKAALFVNKLSEMYIRDYIENKFRAANVTVDFLNNEISAAGKNLSNSENNIQDFRDQKKIINFRQETETDLRKISQLKIQQTNIKMNLDAIKDLNKYIANGEKDYLSLAANFESFSDLLSTEMVKSMKKLQAEKKDLLLTYTPNNEKVKIVDDKLNDLISYQIESIKNTEKNLQIKYNDLSNDITEAEQVFNDLPEKERLMTILERKFNAFEKNYNFLNEKKIEADIAKSAKIAFHKVITPGEVSKSPVSPIRIIIILVAAFLGFLISTILIYVVHFTKAKVNDVVTIEKNSTIPIALSTPHLKDQNAIEINFLKEALQLEIKNILTSKNIVTITSFHDSKEHLFHSKNLIIALQKQKRKILIIDSTSELKELDNGTNYINLNDNKFLKLKKEDFAKLIEEKKEDFDLCIIHNQTLKDGKLTLLLMALANQNLFILDSRKTSENTISKIEIIKEEYHLSNMWFILNRSGYNPSILTEIKKIWYKYSKRKPK</sequence>
<keyword evidence="6" id="KW-0175">Coiled coil</keyword>
<protein>
    <recommendedName>
        <fullName evidence="8">Polysaccharide chain length determinant N-terminal domain-containing protein</fullName>
    </recommendedName>
</protein>
<gene>
    <name evidence="9" type="ORF">H8R27_12825</name>
</gene>
<dbReference type="InterPro" id="IPR003856">
    <property type="entry name" value="LPS_length_determ_N"/>
</dbReference>
<evidence type="ECO:0000256" key="6">
    <source>
        <dbReference type="SAM" id="Coils"/>
    </source>
</evidence>
<evidence type="ECO:0000256" key="7">
    <source>
        <dbReference type="SAM" id="Phobius"/>
    </source>
</evidence>
<evidence type="ECO:0000256" key="5">
    <source>
        <dbReference type="ARBA" id="ARBA00023136"/>
    </source>
</evidence>
<comment type="caution">
    <text evidence="9">The sequence shown here is derived from an EMBL/GenBank/DDBJ whole genome shotgun (WGS) entry which is preliminary data.</text>
</comment>
<dbReference type="EMBL" id="JACRUN010000008">
    <property type="protein sequence ID" value="MBC5835772.1"/>
    <property type="molecule type" value="Genomic_DNA"/>
</dbReference>
<dbReference type="PANTHER" id="PTHR32309">
    <property type="entry name" value="TYROSINE-PROTEIN KINASE"/>
    <property type="match status" value="1"/>
</dbReference>
<evidence type="ECO:0000313" key="9">
    <source>
        <dbReference type="EMBL" id="MBC5835772.1"/>
    </source>
</evidence>
<evidence type="ECO:0000256" key="2">
    <source>
        <dbReference type="ARBA" id="ARBA00022475"/>
    </source>
</evidence>
<feature type="domain" description="Polysaccharide chain length determinant N-terminal" evidence="8">
    <location>
        <begin position="12"/>
        <end position="93"/>
    </location>
</feature>
<dbReference type="Pfam" id="PF02706">
    <property type="entry name" value="Wzz"/>
    <property type="match status" value="1"/>
</dbReference>
<keyword evidence="10" id="KW-1185">Reference proteome</keyword>
<feature type="transmembrane region" description="Helical" evidence="7">
    <location>
        <begin position="481"/>
        <end position="502"/>
    </location>
</feature>
<dbReference type="PANTHER" id="PTHR32309:SF13">
    <property type="entry name" value="FERRIC ENTEROBACTIN TRANSPORT PROTEIN FEPE"/>
    <property type="match status" value="1"/>
</dbReference>
<feature type="transmembrane region" description="Helical" evidence="7">
    <location>
        <begin position="12"/>
        <end position="29"/>
    </location>
</feature>
<name>A0ABR7J230_9FLAO</name>
<keyword evidence="3 7" id="KW-0812">Transmembrane</keyword>
<organism evidence="9 10">
    <name type="scientific">Flavobacterium bernardetii</name>
    <dbReference type="NCBI Taxonomy" id="2813823"/>
    <lineage>
        <taxon>Bacteria</taxon>
        <taxon>Pseudomonadati</taxon>
        <taxon>Bacteroidota</taxon>
        <taxon>Flavobacteriia</taxon>
        <taxon>Flavobacteriales</taxon>
        <taxon>Flavobacteriaceae</taxon>
        <taxon>Flavobacterium</taxon>
    </lineage>
</organism>
<feature type="coiled-coil region" evidence="6">
    <location>
        <begin position="390"/>
        <end position="448"/>
    </location>
</feature>
<dbReference type="Proteomes" id="UP000605990">
    <property type="component" value="Unassembled WGS sequence"/>
</dbReference>
<keyword evidence="2" id="KW-1003">Cell membrane</keyword>
<evidence type="ECO:0000259" key="8">
    <source>
        <dbReference type="Pfam" id="PF02706"/>
    </source>
</evidence>
<dbReference type="RefSeq" id="WP_166125519.1">
    <property type="nucleotide sequence ID" value="NZ_JAANOQ010000002.1"/>
</dbReference>
<keyword evidence="4 7" id="KW-1133">Transmembrane helix</keyword>
<keyword evidence="5 7" id="KW-0472">Membrane</keyword>
<evidence type="ECO:0000313" key="10">
    <source>
        <dbReference type="Proteomes" id="UP000605990"/>
    </source>
</evidence>
<accession>A0ABR7J230</accession>